<evidence type="ECO:0000313" key="1">
    <source>
        <dbReference type="EMBL" id="KAG2972727.1"/>
    </source>
</evidence>
<sequence length="274" mass="31439">MIYETYTWTLVGKCTIQGYSECSGWGIVLKQQPNGMEWRVRQCGNMTQGEEIPQCQGSGLVFRVNPLLYGFPWAISERAMNHNIIGQIKKRIKRQIRMVMQTCVDTALTRWSLRCKSNSWVCGQLSKFPKQLWAHQNMLTDYQVWVNYRMAAQQLNLDYAGANDIIVCPQDGNCRSETETITNIGWKCNRAQAFCTKVVTQWLGYEYKGDGTYLQRLSYSADTSSSRTATQGKNSNDIWPVKVGIRRSIGTSMVGNMQCWPRSPMECRNQVVYE</sequence>
<protein>
    <submittedName>
        <fullName evidence="2">Uncharacterized protein</fullName>
    </submittedName>
</protein>
<reference evidence="2 3" key="1">
    <citation type="submission" date="2018-01" db="EMBL/GenBank/DDBJ databases">
        <title>Draft genome of the strawberry crown rot pathogen Phytophthora cactorum.</title>
        <authorList>
            <person name="Armitage A.D."/>
            <person name="Lysoe E."/>
            <person name="Nellist C.F."/>
            <person name="Harrison R.J."/>
            <person name="Brurberg M.B."/>
        </authorList>
    </citation>
    <scope>NUCLEOTIDE SEQUENCE [LARGE SCALE GENOMIC DNA]</scope>
    <source>
        <strain evidence="2 3">10300</strain>
    </source>
</reference>
<dbReference type="EMBL" id="MJFZ01000136">
    <property type="protein sequence ID" value="RAW36544.1"/>
    <property type="molecule type" value="Genomic_DNA"/>
</dbReference>
<dbReference type="Proteomes" id="UP000697107">
    <property type="component" value="Unassembled WGS sequence"/>
</dbReference>
<organism evidence="2 3">
    <name type="scientific">Phytophthora cactorum</name>
    <dbReference type="NCBI Taxonomy" id="29920"/>
    <lineage>
        <taxon>Eukaryota</taxon>
        <taxon>Sar</taxon>
        <taxon>Stramenopiles</taxon>
        <taxon>Oomycota</taxon>
        <taxon>Peronosporomycetes</taxon>
        <taxon>Peronosporales</taxon>
        <taxon>Peronosporaceae</taxon>
        <taxon>Phytophthora</taxon>
    </lineage>
</organism>
<evidence type="ECO:0000313" key="3">
    <source>
        <dbReference type="Proteomes" id="UP000251314"/>
    </source>
</evidence>
<dbReference type="Proteomes" id="UP000251314">
    <property type="component" value="Unassembled WGS sequence"/>
</dbReference>
<reference evidence="1" key="2">
    <citation type="submission" date="2018-10" db="EMBL/GenBank/DDBJ databases">
        <title>Effector identification in a new, highly contiguous assembly of the strawberry crown rot pathogen Phytophthora cactorum.</title>
        <authorList>
            <person name="Armitage A.D."/>
            <person name="Nellist C.F."/>
            <person name="Bates H."/>
            <person name="Vickerstaff R.J."/>
            <person name="Harrison R.J."/>
        </authorList>
    </citation>
    <scope>NUCLEOTIDE SEQUENCE</scope>
    <source>
        <strain evidence="1">P415</strain>
    </source>
</reference>
<dbReference type="OrthoDB" id="128364at2759"/>
<evidence type="ECO:0000313" key="2">
    <source>
        <dbReference type="EMBL" id="RAW36544.1"/>
    </source>
</evidence>
<dbReference type="AlphaFoldDB" id="A0A329SIC2"/>
<dbReference type="VEuPathDB" id="FungiDB:PC110_g7196"/>
<accession>A0A329SIC2</accession>
<keyword evidence="3" id="KW-1185">Reference proteome</keyword>
<dbReference type="EMBL" id="RCML01000607">
    <property type="protein sequence ID" value="KAG2972727.1"/>
    <property type="molecule type" value="Genomic_DNA"/>
</dbReference>
<name>A0A329SIC2_9STRA</name>
<gene>
    <name evidence="2" type="ORF">PC110_g7196</name>
    <name evidence="1" type="ORF">PC118_g15528</name>
</gene>
<comment type="caution">
    <text evidence="2">The sequence shown here is derived from an EMBL/GenBank/DDBJ whole genome shotgun (WGS) entry which is preliminary data.</text>
</comment>
<proteinExistence type="predicted"/>